<feature type="region of interest" description="Disordered" evidence="1">
    <location>
        <begin position="35"/>
        <end position="65"/>
    </location>
</feature>
<keyword evidence="2" id="KW-0812">Transmembrane</keyword>
<proteinExistence type="predicted"/>
<evidence type="ECO:0000256" key="2">
    <source>
        <dbReference type="SAM" id="Phobius"/>
    </source>
</evidence>
<keyword evidence="2" id="KW-0472">Membrane</keyword>
<protein>
    <submittedName>
        <fullName evidence="3">Uncharacterized protein</fullName>
    </submittedName>
</protein>
<dbReference type="EMBL" id="GL445584">
    <property type="protein sequence ID" value="EFN89324.1"/>
    <property type="molecule type" value="Genomic_DNA"/>
</dbReference>
<sequence>MKGNLYDITLIVSLIFLSLKFYYIYPTNRLTRLPRRNGTLRAGGEDAAPEDPARAEQARLEERKRNAADPELPVISVSLKLRVFGGGFL</sequence>
<organism evidence="4">
    <name type="scientific">Harpegnathos saltator</name>
    <name type="common">Jerdon's jumping ant</name>
    <dbReference type="NCBI Taxonomy" id="610380"/>
    <lineage>
        <taxon>Eukaryota</taxon>
        <taxon>Metazoa</taxon>
        <taxon>Ecdysozoa</taxon>
        <taxon>Arthropoda</taxon>
        <taxon>Hexapoda</taxon>
        <taxon>Insecta</taxon>
        <taxon>Pterygota</taxon>
        <taxon>Neoptera</taxon>
        <taxon>Endopterygota</taxon>
        <taxon>Hymenoptera</taxon>
        <taxon>Apocrita</taxon>
        <taxon>Aculeata</taxon>
        <taxon>Formicoidea</taxon>
        <taxon>Formicidae</taxon>
        <taxon>Ponerinae</taxon>
        <taxon>Ponerini</taxon>
        <taxon>Harpegnathos</taxon>
    </lineage>
</organism>
<feature type="transmembrane region" description="Helical" evidence="2">
    <location>
        <begin position="6"/>
        <end position="25"/>
    </location>
</feature>
<evidence type="ECO:0000313" key="3">
    <source>
        <dbReference type="EMBL" id="EFN89324.1"/>
    </source>
</evidence>
<evidence type="ECO:0000313" key="4">
    <source>
        <dbReference type="Proteomes" id="UP000008237"/>
    </source>
</evidence>
<dbReference type="InParanoid" id="E2B4P3"/>
<accession>E2B4P3</accession>
<dbReference type="Proteomes" id="UP000008237">
    <property type="component" value="Unassembled WGS sequence"/>
</dbReference>
<gene>
    <name evidence="3" type="ORF">EAI_07643</name>
</gene>
<keyword evidence="2" id="KW-1133">Transmembrane helix</keyword>
<evidence type="ECO:0000256" key="1">
    <source>
        <dbReference type="SAM" id="MobiDB-lite"/>
    </source>
</evidence>
<feature type="compositionally biased region" description="Basic and acidic residues" evidence="1">
    <location>
        <begin position="51"/>
        <end position="65"/>
    </location>
</feature>
<dbReference type="AlphaFoldDB" id="E2B4P3"/>
<keyword evidence="4" id="KW-1185">Reference proteome</keyword>
<reference evidence="3 4" key="1">
    <citation type="journal article" date="2010" name="Science">
        <title>Genomic comparison of the ants Camponotus floridanus and Harpegnathos saltator.</title>
        <authorList>
            <person name="Bonasio R."/>
            <person name="Zhang G."/>
            <person name="Ye C."/>
            <person name="Mutti N.S."/>
            <person name="Fang X."/>
            <person name="Qin N."/>
            <person name="Donahue G."/>
            <person name="Yang P."/>
            <person name="Li Q."/>
            <person name="Li C."/>
            <person name="Zhang P."/>
            <person name="Huang Z."/>
            <person name="Berger S.L."/>
            <person name="Reinberg D."/>
            <person name="Wang J."/>
            <person name="Liebig J."/>
        </authorList>
    </citation>
    <scope>NUCLEOTIDE SEQUENCE [LARGE SCALE GENOMIC DNA]</scope>
    <source>
        <strain evidence="3 4">R22 G/1</strain>
    </source>
</reference>
<name>E2B4P3_HARSA</name>